<dbReference type="FunFam" id="3.20.20.70:FF:000047">
    <property type="entry name" value="3-dehydroquinate dehydratase"/>
    <property type="match status" value="1"/>
</dbReference>
<feature type="active site" description="Schiff-base intermediate with substrate" evidence="5">
    <location>
        <position position="170"/>
    </location>
</feature>
<protein>
    <recommendedName>
        <fullName evidence="5">3-dehydroquinate dehydratase</fullName>
        <shortName evidence="5">3-dehydroquinase</shortName>
        <ecNumber evidence="5">4.2.1.10</ecNumber>
    </recommendedName>
    <alternativeName>
        <fullName evidence="5">Type I DHQase</fullName>
    </alternativeName>
    <alternativeName>
        <fullName evidence="5">Type I dehydroquinase</fullName>
        <shortName evidence="5">DHQ1</shortName>
    </alternativeName>
</protein>
<keyword evidence="5" id="KW-0028">Amino-acid biosynthesis</keyword>
<evidence type="ECO:0000313" key="7">
    <source>
        <dbReference type="Proteomes" id="UP000823933"/>
    </source>
</evidence>
<feature type="active site" description="Proton donor/acceptor" evidence="5">
    <location>
        <position position="143"/>
    </location>
</feature>
<dbReference type="InterPro" id="IPR013785">
    <property type="entry name" value="Aldolase_TIM"/>
</dbReference>
<reference evidence="6" key="2">
    <citation type="submission" date="2021-04" db="EMBL/GenBank/DDBJ databases">
        <authorList>
            <person name="Gilroy R."/>
        </authorList>
    </citation>
    <scope>NUCLEOTIDE SEQUENCE</scope>
    <source>
        <strain evidence="6">ChiHcolR34-3080</strain>
    </source>
</reference>
<dbReference type="Pfam" id="PF01487">
    <property type="entry name" value="DHquinase_I"/>
    <property type="match status" value="1"/>
</dbReference>
<comment type="subunit">
    <text evidence="5">Homodimer.</text>
</comment>
<name>A0A9D1Q9R7_9FIRM</name>
<dbReference type="InterPro" id="IPR001381">
    <property type="entry name" value="DHquinase_I"/>
</dbReference>
<comment type="function">
    <text evidence="5">Involved in the third step of the chorismate pathway, which leads to the biosynthesis of aromatic amino acids. Catalyzes the cis-dehydration of 3-dehydroquinate (DHQ) and introduces the first double bond of the aromatic ring to yield 3-dehydroshikimate.</text>
</comment>
<feature type="binding site" evidence="5">
    <location>
        <position position="213"/>
    </location>
    <ligand>
        <name>3-dehydroquinate</name>
        <dbReference type="ChEBI" id="CHEBI:32364"/>
    </ligand>
</feature>
<evidence type="ECO:0000256" key="5">
    <source>
        <dbReference type="HAMAP-Rule" id="MF_00214"/>
    </source>
</evidence>
<reference evidence="6" key="1">
    <citation type="journal article" date="2021" name="PeerJ">
        <title>Extensive microbial diversity within the chicken gut microbiome revealed by metagenomics and culture.</title>
        <authorList>
            <person name="Gilroy R."/>
            <person name="Ravi A."/>
            <person name="Getino M."/>
            <person name="Pursley I."/>
            <person name="Horton D.L."/>
            <person name="Alikhan N.F."/>
            <person name="Baker D."/>
            <person name="Gharbi K."/>
            <person name="Hall N."/>
            <person name="Watson M."/>
            <person name="Adriaenssens E.M."/>
            <person name="Foster-Nyarko E."/>
            <person name="Jarju S."/>
            <person name="Secka A."/>
            <person name="Antonio M."/>
            <person name="Oren A."/>
            <person name="Chaudhuri R.R."/>
            <person name="La Ragione R."/>
            <person name="Hildebrand F."/>
            <person name="Pallen M.J."/>
        </authorList>
    </citation>
    <scope>NUCLEOTIDE SEQUENCE</scope>
    <source>
        <strain evidence="6">ChiHcolR34-3080</strain>
    </source>
</reference>
<dbReference type="InterPro" id="IPR050146">
    <property type="entry name" value="Type-I_3-dehydroquinase"/>
</dbReference>
<feature type="binding site" evidence="5">
    <location>
        <position position="236"/>
    </location>
    <ligand>
        <name>3-dehydroquinate</name>
        <dbReference type="ChEBI" id="CHEBI:32364"/>
    </ligand>
</feature>
<dbReference type="EMBL" id="DXHQ01000027">
    <property type="protein sequence ID" value="HIW08232.1"/>
    <property type="molecule type" value="Genomic_DNA"/>
</dbReference>
<evidence type="ECO:0000256" key="3">
    <source>
        <dbReference type="ARBA" id="ARBA00023239"/>
    </source>
</evidence>
<dbReference type="Proteomes" id="UP000823933">
    <property type="component" value="Unassembled WGS sequence"/>
</dbReference>
<keyword evidence="4 5" id="KW-0704">Schiff base</keyword>
<evidence type="ECO:0000256" key="4">
    <source>
        <dbReference type="ARBA" id="ARBA00023270"/>
    </source>
</evidence>
<accession>A0A9D1Q9R7</accession>
<dbReference type="PANTHER" id="PTHR43699:SF1">
    <property type="entry name" value="3-DEHYDROQUINATE DEHYDRATASE"/>
    <property type="match status" value="1"/>
</dbReference>
<comment type="caution">
    <text evidence="6">The sequence shown here is derived from an EMBL/GenBank/DDBJ whole genome shotgun (WGS) entry which is preliminary data.</text>
</comment>
<proteinExistence type="inferred from homology"/>
<comment type="similarity">
    <text evidence="5">Belongs to the type-I 3-dehydroquinase family.</text>
</comment>
<sequence>MSCITVRGCPIGTGRPKVILPIVEESEAAILAQGRAFAALPADCVEFRADWFGDWQDAAALSRCLTGLREALGEKLLLVTLRTRAEGGRADASFPDYAAFCRRVWESGCANLLDLEFFTAGEALSGLIAQAHAHGTAVVCSSHDFAATPAQDEMVRRLCAMQAAGADLPKLAVMPRSRRDVLALLAATAEMAERHPATPVITMSMGALGAVSRICGEAMGSAMTFASAGKASAPGQIELEVLNPVLDRLALS</sequence>
<dbReference type="HAMAP" id="MF_00214">
    <property type="entry name" value="AroD"/>
    <property type="match status" value="1"/>
</dbReference>
<dbReference type="GO" id="GO:0009073">
    <property type="term" value="P:aromatic amino acid family biosynthetic process"/>
    <property type="evidence" value="ECO:0007669"/>
    <property type="project" value="UniProtKB-KW"/>
</dbReference>
<dbReference type="GO" id="GO:0046279">
    <property type="term" value="P:3,4-dihydroxybenzoate biosynthetic process"/>
    <property type="evidence" value="ECO:0007669"/>
    <property type="project" value="TreeGrafter"/>
</dbReference>
<dbReference type="GO" id="GO:0003855">
    <property type="term" value="F:3-dehydroquinate dehydratase activity"/>
    <property type="evidence" value="ECO:0007669"/>
    <property type="project" value="UniProtKB-UniRule"/>
</dbReference>
<dbReference type="GO" id="GO:0008652">
    <property type="term" value="P:amino acid biosynthetic process"/>
    <property type="evidence" value="ECO:0007669"/>
    <property type="project" value="UniProtKB-KW"/>
</dbReference>
<organism evidence="6 7">
    <name type="scientific">Candidatus Faecalibacterium intestinigallinarum</name>
    <dbReference type="NCBI Taxonomy" id="2838581"/>
    <lineage>
        <taxon>Bacteria</taxon>
        <taxon>Bacillati</taxon>
        <taxon>Bacillota</taxon>
        <taxon>Clostridia</taxon>
        <taxon>Eubacteriales</taxon>
        <taxon>Oscillospiraceae</taxon>
        <taxon>Faecalibacterium</taxon>
    </lineage>
</organism>
<dbReference type="Gene3D" id="3.20.20.70">
    <property type="entry name" value="Aldolase class I"/>
    <property type="match status" value="1"/>
</dbReference>
<dbReference type="NCBIfam" id="TIGR01093">
    <property type="entry name" value="aroD"/>
    <property type="match status" value="1"/>
</dbReference>
<keyword evidence="2 5" id="KW-0057">Aromatic amino acid biosynthesis</keyword>
<evidence type="ECO:0000256" key="2">
    <source>
        <dbReference type="ARBA" id="ARBA00023141"/>
    </source>
</evidence>
<evidence type="ECO:0000256" key="1">
    <source>
        <dbReference type="ARBA" id="ARBA00001864"/>
    </source>
</evidence>
<comment type="catalytic activity">
    <reaction evidence="1 5">
        <text>3-dehydroquinate = 3-dehydroshikimate + H2O</text>
        <dbReference type="Rhea" id="RHEA:21096"/>
        <dbReference type="ChEBI" id="CHEBI:15377"/>
        <dbReference type="ChEBI" id="CHEBI:16630"/>
        <dbReference type="ChEBI" id="CHEBI:32364"/>
        <dbReference type="EC" id="4.2.1.10"/>
    </reaction>
</comment>
<dbReference type="EC" id="4.2.1.10" evidence="5"/>
<evidence type="ECO:0000313" key="6">
    <source>
        <dbReference type="EMBL" id="HIW08232.1"/>
    </source>
</evidence>
<comment type="caution">
    <text evidence="5">Lacks conserved residue(s) required for the propagation of feature annotation.</text>
</comment>
<feature type="binding site" evidence="5">
    <location>
        <position position="82"/>
    </location>
    <ligand>
        <name>3-dehydroquinate</name>
        <dbReference type="ChEBI" id="CHEBI:32364"/>
    </ligand>
</feature>
<dbReference type="PANTHER" id="PTHR43699">
    <property type="entry name" value="3-DEHYDROQUINATE DEHYDRATASE"/>
    <property type="match status" value="1"/>
</dbReference>
<feature type="binding site" evidence="5">
    <location>
        <position position="232"/>
    </location>
    <ligand>
        <name>3-dehydroquinate</name>
        <dbReference type="ChEBI" id="CHEBI:32364"/>
    </ligand>
</feature>
<comment type="pathway">
    <text evidence="5">Metabolic intermediate biosynthesis; chorismate biosynthesis; chorismate from D-erythrose 4-phosphate and phosphoenolpyruvate: step 3/7.</text>
</comment>
<dbReference type="AlphaFoldDB" id="A0A9D1Q9R7"/>
<dbReference type="CDD" id="cd00502">
    <property type="entry name" value="DHQase_I"/>
    <property type="match status" value="1"/>
</dbReference>
<keyword evidence="3 5" id="KW-0456">Lyase</keyword>
<dbReference type="SUPFAM" id="SSF51569">
    <property type="entry name" value="Aldolase"/>
    <property type="match status" value="1"/>
</dbReference>
<gene>
    <name evidence="5 6" type="primary">aroD</name>
    <name evidence="6" type="ORF">H9890_02370</name>
</gene>
<dbReference type="GO" id="GO:0009423">
    <property type="term" value="P:chorismate biosynthetic process"/>
    <property type="evidence" value="ECO:0007669"/>
    <property type="project" value="UniProtKB-UniRule"/>
</dbReference>
<feature type="binding site" evidence="5">
    <location>
        <begin position="46"/>
        <end position="48"/>
    </location>
    <ligand>
        <name>3-dehydroquinate</name>
        <dbReference type="ChEBI" id="CHEBI:32364"/>
    </ligand>
</feature>